<dbReference type="InterPro" id="IPR027278">
    <property type="entry name" value="ACCD_DCysDesulf"/>
</dbReference>
<name>A0ABS8GCL9_9ALTE</name>
<dbReference type="PANTHER" id="PTHR43780">
    <property type="entry name" value="1-AMINOCYCLOPROPANE-1-CARBOXYLATE DEAMINASE-RELATED"/>
    <property type="match status" value="1"/>
</dbReference>
<dbReference type="Gene3D" id="3.40.50.1100">
    <property type="match status" value="2"/>
</dbReference>
<feature type="domain" description="Tryptophan synthase beta chain-like PALP" evidence="4">
    <location>
        <begin position="31"/>
        <end position="300"/>
    </location>
</feature>
<reference evidence="5 6" key="1">
    <citation type="submission" date="2021-10" db="EMBL/GenBank/DDBJ databases">
        <title>Draft genome of Aestuariibacter halophilus JC2043.</title>
        <authorList>
            <person name="Emsley S.A."/>
            <person name="Pfannmuller K.M."/>
            <person name="Ushijima B."/>
            <person name="Saw J.H."/>
            <person name="Videau P."/>
        </authorList>
    </citation>
    <scope>NUCLEOTIDE SEQUENCE [LARGE SCALE GENOMIC DNA]</scope>
    <source>
        <strain evidence="5 6">JC2043</strain>
    </source>
</reference>
<keyword evidence="6" id="KW-1185">Reference proteome</keyword>
<evidence type="ECO:0000313" key="5">
    <source>
        <dbReference type="EMBL" id="MCC2618305.1"/>
    </source>
</evidence>
<dbReference type="InterPro" id="IPR001926">
    <property type="entry name" value="TrpB-like_PALP"/>
</dbReference>
<keyword evidence="3" id="KW-0663">Pyridoxal phosphate</keyword>
<dbReference type="Pfam" id="PF00291">
    <property type="entry name" value="PALP"/>
    <property type="match status" value="1"/>
</dbReference>
<comment type="cofactor">
    <cofactor evidence="1">
        <name>pyridoxal 5'-phosphate</name>
        <dbReference type="ChEBI" id="CHEBI:597326"/>
    </cofactor>
</comment>
<organism evidence="5 6">
    <name type="scientific">Fluctibacter halophilus</name>
    <dbReference type="NCBI Taxonomy" id="226011"/>
    <lineage>
        <taxon>Bacteria</taxon>
        <taxon>Pseudomonadati</taxon>
        <taxon>Pseudomonadota</taxon>
        <taxon>Gammaproteobacteria</taxon>
        <taxon>Alteromonadales</taxon>
        <taxon>Alteromonadaceae</taxon>
        <taxon>Fluctibacter</taxon>
    </lineage>
</organism>
<proteinExistence type="inferred from homology"/>
<evidence type="ECO:0000256" key="3">
    <source>
        <dbReference type="ARBA" id="ARBA00022898"/>
    </source>
</evidence>
<evidence type="ECO:0000259" key="4">
    <source>
        <dbReference type="Pfam" id="PF00291"/>
    </source>
</evidence>
<comment type="caution">
    <text evidence="5">The sequence shown here is derived from an EMBL/GenBank/DDBJ whole genome shotgun (WGS) entry which is preliminary data.</text>
</comment>
<evidence type="ECO:0000256" key="1">
    <source>
        <dbReference type="ARBA" id="ARBA00001933"/>
    </source>
</evidence>
<dbReference type="PANTHER" id="PTHR43780:SF2">
    <property type="entry name" value="1-AMINOCYCLOPROPANE-1-CARBOXYLATE DEAMINASE-RELATED"/>
    <property type="match status" value="1"/>
</dbReference>
<dbReference type="SUPFAM" id="SSF53686">
    <property type="entry name" value="Tryptophan synthase beta subunit-like PLP-dependent enzymes"/>
    <property type="match status" value="1"/>
</dbReference>
<sequence length="315" mass="34903">MGLNNQHYHELADALGIVTPSPCQPFSPDWDGAERVRLYVKRDDLIHPIISGNKWRKLWPVLAHAQRHNIRHIVSFGGAHSNHLHALAFACHRLGITLTAAVRGYENAPVTPTLEDLARWGAQVQFYDKVKYRYQQQPEGLADLQRHYPNALFLAQGGATTDGLEGLAPLWEEFDTPPDVLLLPIGSGMTLAGLLASRQQRHTRLIGVAALQGQDYLESLVNDLYNSANQSAHWHIDHRFHCGGFAKSAPALRQLCEQLNRDTGIPVEPVYSGKVVLALKTLLVERAFAPQASVVWLHTGGLQGARAQSRQGLQI</sequence>
<accession>A0ABS8GCL9</accession>
<dbReference type="Proteomes" id="UP001520878">
    <property type="component" value="Unassembled WGS sequence"/>
</dbReference>
<evidence type="ECO:0000313" key="6">
    <source>
        <dbReference type="Proteomes" id="UP001520878"/>
    </source>
</evidence>
<evidence type="ECO:0000256" key="2">
    <source>
        <dbReference type="ARBA" id="ARBA00008639"/>
    </source>
</evidence>
<gene>
    <name evidence="5" type="ORF">LJ739_18760</name>
</gene>
<dbReference type="RefSeq" id="WP_229163093.1">
    <property type="nucleotide sequence ID" value="NZ_JAJEWP010000010.1"/>
</dbReference>
<dbReference type="EMBL" id="JAJEWP010000010">
    <property type="protein sequence ID" value="MCC2618305.1"/>
    <property type="molecule type" value="Genomic_DNA"/>
</dbReference>
<comment type="similarity">
    <text evidence="2">Belongs to the ACC deaminase/D-cysteine desulfhydrase family.</text>
</comment>
<dbReference type="InterPro" id="IPR036052">
    <property type="entry name" value="TrpB-like_PALP_sf"/>
</dbReference>
<protein>
    <submittedName>
        <fullName evidence="5">Pyridoxal-phosphate dependent enzyme</fullName>
    </submittedName>
</protein>
<dbReference type="PIRSF" id="PIRSF006278">
    <property type="entry name" value="ACCD_DCysDesulf"/>
    <property type="match status" value="1"/>
</dbReference>